<evidence type="ECO:0000313" key="6">
    <source>
        <dbReference type="EMBL" id="KAG2386932.1"/>
    </source>
</evidence>
<evidence type="ECO:0000256" key="1">
    <source>
        <dbReference type="ARBA" id="ARBA00004259"/>
    </source>
</evidence>
<comment type="subcellular location">
    <subcellularLocation>
        <location evidence="1">Nucleus envelope</location>
    </subcellularLocation>
    <subcellularLocation>
        <location evidence="4">Nucleus</location>
        <location evidence="4">Nuclear pore complex</location>
    </subcellularLocation>
</comment>
<accession>A0AA88GQC3</accession>
<feature type="region of interest" description="Disordered" evidence="5">
    <location>
        <begin position="1"/>
        <end position="20"/>
    </location>
</feature>
<dbReference type="GO" id="GO:0005643">
    <property type="term" value="C:nuclear pore"/>
    <property type="evidence" value="ECO:0007669"/>
    <property type="project" value="UniProtKB-SubCell"/>
</dbReference>
<evidence type="ECO:0000256" key="4">
    <source>
        <dbReference type="RuleBase" id="RU364035"/>
    </source>
</evidence>
<name>A0AA88GQC3_NAELO</name>
<keyword evidence="4" id="KW-0472">Membrane</keyword>
<keyword evidence="4" id="KW-0813">Transport</keyword>
<dbReference type="GO" id="GO:0016973">
    <property type="term" value="P:poly(A)+ mRNA export from nucleus"/>
    <property type="evidence" value="ECO:0007669"/>
    <property type="project" value="TreeGrafter"/>
</dbReference>
<dbReference type="GeneID" id="68094423"/>
<dbReference type="GO" id="GO:0006606">
    <property type="term" value="P:protein import into nucleus"/>
    <property type="evidence" value="ECO:0007669"/>
    <property type="project" value="TreeGrafter"/>
</dbReference>
<sequence length="851" mass="98724">MPSTVTSTASTWGGKSSSSRLNTDLNDLLDRSQQLLPATDNFIQKDLESIHEQSKKLIQKTARGDAQSKGDYLLAANGFDVEKYRRSVSRLDLKQAFEPLEPIGETDIEGYLKHEHDMILLSSIEESKRHTSNCFYKNFNDYLEKDWALAKDNLIKTLDLHKTYHVQAFRPTSTSMNESFLRTTARLTPSSSNFNVPSTPFTPLGPTPTPHGTPRRGKTNMDERMIAYSKVIYDFNTSLKKDTPFELIRQFSDVAHYIDEPISRKREVIECWKLLSFMIDESRSRHSQSDLLEGAKRYMEVSYVQFVMDTLELHEEVKDNLRLIKAFVSKTLKHADVDKLGECVDGVYIWPVLFYCLRCGFLPEALDFAREYNSAFPIQIINALENKINTQTASIQDIENQLNEKYRTIPPTELFRHAVYLVLGRCDVKKTIPQVFSKTEDFMWLKLSIIREGTKYTLKELQTVVNNHGPKHFCPKKNSLLFFRLLLSTLQFENAIEYLCSRQSEGYHVEAVHFAYALYYYNQLRTPKDLSVPLLVATPQPQLNFYFLIRDYVRIFAHTDPTYAASYFYIFYKRLEKREEKEAIYFRSIRDLIIEGKDISVLLGQVESNETVKKGFLENYLSSYDFLALLESCAKEYKAIGRYRDAVELYFRALKYHISLLTDLSTDYQDKSTEYLYSILNIMVDELSQVLSGGENRDEVKQSAQKVFETFTGDNIIINKINESSKLSSALRTFKILVKLTKVFDSFMNRNYERTLSELKELKIIPFELRELEEKVQKFKELDFQIQKKISDILFVAMSTLCHLYNSPKTYTAQQIKDMASCVMSFAGENQNMISKDVNSHLITFQNRIGK</sequence>
<dbReference type="PANTHER" id="PTHR11225:SF4">
    <property type="entry name" value="NUCLEAR PORE COMPLEX PROTEIN NUP93"/>
    <property type="match status" value="1"/>
</dbReference>
<dbReference type="AlphaFoldDB" id="A0AA88GQC3"/>
<comment type="caution">
    <text evidence="6">The sequence shown here is derived from an EMBL/GenBank/DDBJ whole genome shotgun (WGS) entry which is preliminary data.</text>
</comment>
<keyword evidence="4" id="KW-0653">Protein transport</keyword>
<keyword evidence="4" id="KW-0509">mRNA transport</keyword>
<dbReference type="InterPro" id="IPR007231">
    <property type="entry name" value="Nucleoporin_int_Nup93/Nic96"/>
</dbReference>
<dbReference type="PANTHER" id="PTHR11225">
    <property type="entry name" value="NUCLEAR PORE COMPLEX PROTEIN NUP93 NUCLEOPORIN NUP93 DEAD EYE PROTEIN"/>
    <property type="match status" value="1"/>
</dbReference>
<protein>
    <recommendedName>
        <fullName evidence="4">Nuclear pore protein</fullName>
    </recommendedName>
</protein>
<keyword evidence="4" id="KW-0906">Nuclear pore complex</keyword>
<proteinExistence type="inferred from homology"/>
<keyword evidence="3 4" id="KW-0539">Nucleus</keyword>
<evidence type="ECO:0000256" key="3">
    <source>
        <dbReference type="ARBA" id="ARBA00023242"/>
    </source>
</evidence>
<dbReference type="Proteomes" id="UP000816034">
    <property type="component" value="Unassembled WGS sequence"/>
</dbReference>
<evidence type="ECO:0000313" key="7">
    <source>
        <dbReference type="Proteomes" id="UP000816034"/>
    </source>
</evidence>
<keyword evidence="7" id="KW-1185">Reference proteome</keyword>
<dbReference type="Pfam" id="PF04097">
    <property type="entry name" value="Nic96"/>
    <property type="match status" value="1"/>
</dbReference>
<gene>
    <name evidence="6" type="ORF">C9374_001967</name>
</gene>
<reference evidence="6 7" key="1">
    <citation type="journal article" date="2018" name="BMC Genomics">
        <title>The genome of Naegleria lovaniensis, the basis for a comparative approach to unravel pathogenicity factors of the human pathogenic amoeba N. fowleri.</title>
        <authorList>
            <person name="Liechti N."/>
            <person name="Schurch N."/>
            <person name="Bruggmann R."/>
            <person name="Wittwer M."/>
        </authorList>
    </citation>
    <scope>NUCLEOTIDE SEQUENCE [LARGE SCALE GENOMIC DNA]</scope>
    <source>
        <strain evidence="6 7">ATCC 30569</strain>
    </source>
</reference>
<evidence type="ECO:0000256" key="5">
    <source>
        <dbReference type="SAM" id="MobiDB-lite"/>
    </source>
</evidence>
<dbReference type="EMBL" id="PYSW02000014">
    <property type="protein sequence ID" value="KAG2386932.1"/>
    <property type="molecule type" value="Genomic_DNA"/>
</dbReference>
<comment type="similarity">
    <text evidence="2 4">Belongs to the nucleoporin interacting component (NIC) family.</text>
</comment>
<dbReference type="RefSeq" id="XP_044550924.1">
    <property type="nucleotide sequence ID" value="XM_044691332.1"/>
</dbReference>
<feature type="compositionally biased region" description="Polar residues" evidence="5">
    <location>
        <begin position="1"/>
        <end position="15"/>
    </location>
</feature>
<dbReference type="GO" id="GO:0017056">
    <property type="term" value="F:structural constituent of nuclear pore"/>
    <property type="evidence" value="ECO:0007669"/>
    <property type="project" value="InterPro"/>
</dbReference>
<keyword evidence="4" id="KW-0811">Translocation</keyword>
<evidence type="ECO:0000256" key="2">
    <source>
        <dbReference type="ARBA" id="ARBA00010186"/>
    </source>
</evidence>
<organism evidence="6 7">
    <name type="scientific">Naegleria lovaniensis</name>
    <name type="common">Amoeba</name>
    <dbReference type="NCBI Taxonomy" id="51637"/>
    <lineage>
        <taxon>Eukaryota</taxon>
        <taxon>Discoba</taxon>
        <taxon>Heterolobosea</taxon>
        <taxon>Tetramitia</taxon>
        <taxon>Eutetramitia</taxon>
        <taxon>Vahlkampfiidae</taxon>
        <taxon>Naegleria</taxon>
    </lineage>
</organism>
<feature type="region of interest" description="Disordered" evidence="5">
    <location>
        <begin position="195"/>
        <end position="219"/>
    </location>
</feature>